<dbReference type="EMBL" id="JACHOQ010000005">
    <property type="protein sequence ID" value="MBB5740497.1"/>
    <property type="molecule type" value="Genomic_DNA"/>
</dbReference>
<dbReference type="Gene3D" id="3.30.1950.10">
    <property type="entry name" value="wza like domain"/>
    <property type="match status" value="1"/>
</dbReference>
<evidence type="ECO:0000256" key="2">
    <source>
        <dbReference type="SAM" id="MobiDB-lite"/>
    </source>
</evidence>
<dbReference type="GO" id="GO:0015159">
    <property type="term" value="F:polysaccharide transmembrane transporter activity"/>
    <property type="evidence" value="ECO:0007669"/>
    <property type="project" value="InterPro"/>
</dbReference>
<dbReference type="Proteomes" id="UP000527324">
    <property type="component" value="Unassembled WGS sequence"/>
</dbReference>
<reference evidence="6 7" key="1">
    <citation type="submission" date="2020-08" db="EMBL/GenBank/DDBJ databases">
        <title>Genomic Encyclopedia of Type Strains, Phase IV (KMG-IV): sequencing the most valuable type-strain genomes for metagenomic binning, comparative biology and taxonomic classification.</title>
        <authorList>
            <person name="Goeker M."/>
        </authorList>
    </citation>
    <scope>NUCLEOTIDE SEQUENCE [LARGE SCALE GENOMIC DNA]</scope>
    <source>
        <strain evidence="6 7">DSM 4731</strain>
    </source>
</reference>
<evidence type="ECO:0000256" key="1">
    <source>
        <dbReference type="ARBA" id="ARBA00022729"/>
    </source>
</evidence>
<dbReference type="AlphaFoldDB" id="A0A7W9C7L1"/>
<sequence>MTSDRRLFLLALGSAAATLAACGGGAAGRMPRPSDRAQRIQPSSRGDFPNIPFADWTDEEPEYLLYPGDEIEVALPTAAELTRTLKVGPDGRVALPLIGQVMAADRSLSELEQAVSAAYGSQLLRPTVEVTLRQAGPIRVWVDGEVRTPGVIEMVGDLDAHQAVIQAGGLLPTGKAERAALIRRGPGGARMMRVIDLRPRRGEVVALRRGDIIFVPRSTLGELAAFFTQVRSAMPIGFSYSINGSNGAGYASF</sequence>
<evidence type="ECO:0000313" key="7">
    <source>
        <dbReference type="Proteomes" id="UP000527324"/>
    </source>
</evidence>
<name>A0A7W9C7L1_9CAUL</name>
<dbReference type="Gene3D" id="3.10.560.10">
    <property type="entry name" value="Outer membrane lipoprotein wza domain like"/>
    <property type="match status" value="1"/>
</dbReference>
<keyword evidence="1 3" id="KW-0732">Signal</keyword>
<evidence type="ECO:0000256" key="3">
    <source>
        <dbReference type="SAM" id="SignalP"/>
    </source>
</evidence>
<dbReference type="Pfam" id="PF02563">
    <property type="entry name" value="Poly_export"/>
    <property type="match status" value="1"/>
</dbReference>
<dbReference type="PANTHER" id="PTHR33619:SF3">
    <property type="entry name" value="POLYSACCHARIDE EXPORT PROTEIN GFCE-RELATED"/>
    <property type="match status" value="1"/>
</dbReference>
<dbReference type="InterPro" id="IPR003715">
    <property type="entry name" value="Poly_export_N"/>
</dbReference>
<comment type="caution">
    <text evidence="6">The sequence shown here is derived from an EMBL/GenBank/DDBJ whole genome shotgun (WGS) entry which is preliminary data.</text>
</comment>
<organism evidence="6 7">
    <name type="scientific">Brevundimonas aurantiaca</name>
    <dbReference type="NCBI Taxonomy" id="74316"/>
    <lineage>
        <taxon>Bacteria</taxon>
        <taxon>Pseudomonadati</taxon>
        <taxon>Pseudomonadota</taxon>
        <taxon>Alphaproteobacteria</taxon>
        <taxon>Caulobacterales</taxon>
        <taxon>Caulobacteraceae</taxon>
        <taxon>Brevundimonas</taxon>
    </lineage>
</organism>
<feature type="region of interest" description="Disordered" evidence="2">
    <location>
        <begin position="24"/>
        <end position="48"/>
    </location>
</feature>
<protein>
    <submittedName>
        <fullName evidence="6">Polysaccharide export outer membrane protein</fullName>
    </submittedName>
</protein>
<evidence type="ECO:0000259" key="5">
    <source>
        <dbReference type="Pfam" id="PF10531"/>
    </source>
</evidence>
<keyword evidence="7" id="KW-1185">Reference proteome</keyword>
<evidence type="ECO:0000259" key="4">
    <source>
        <dbReference type="Pfam" id="PF02563"/>
    </source>
</evidence>
<feature type="domain" description="Soluble ligand binding" evidence="5">
    <location>
        <begin position="140"/>
        <end position="193"/>
    </location>
</feature>
<dbReference type="InterPro" id="IPR049712">
    <property type="entry name" value="Poly_export"/>
</dbReference>
<gene>
    <name evidence="6" type="ORF">GGQ93_002216</name>
</gene>
<dbReference type="RefSeq" id="WP_152950593.1">
    <property type="nucleotide sequence ID" value="NZ_CAJFZS010000001.1"/>
</dbReference>
<evidence type="ECO:0000313" key="6">
    <source>
        <dbReference type="EMBL" id="MBB5740497.1"/>
    </source>
</evidence>
<dbReference type="InterPro" id="IPR019554">
    <property type="entry name" value="Soluble_ligand-bd"/>
</dbReference>
<dbReference type="PROSITE" id="PS51257">
    <property type="entry name" value="PROKAR_LIPOPROTEIN"/>
    <property type="match status" value="1"/>
</dbReference>
<feature type="signal peptide" evidence="3">
    <location>
        <begin position="1"/>
        <end position="20"/>
    </location>
</feature>
<accession>A0A7W9C7L1</accession>
<proteinExistence type="predicted"/>
<feature type="domain" description="Polysaccharide export protein N-terminal" evidence="4">
    <location>
        <begin position="59"/>
        <end position="132"/>
    </location>
</feature>
<dbReference type="Pfam" id="PF10531">
    <property type="entry name" value="SLBB"/>
    <property type="match status" value="1"/>
</dbReference>
<feature type="chain" id="PRO_5031215598" evidence="3">
    <location>
        <begin position="21"/>
        <end position="253"/>
    </location>
</feature>
<dbReference type="PANTHER" id="PTHR33619">
    <property type="entry name" value="POLYSACCHARIDE EXPORT PROTEIN GFCE-RELATED"/>
    <property type="match status" value="1"/>
</dbReference>